<keyword evidence="4" id="KW-0804">Transcription</keyword>
<dbReference type="InterPro" id="IPR000847">
    <property type="entry name" value="LysR_HTH_N"/>
</dbReference>
<sequence>MRLDFEFGEVLAFVTVAQTLNFRAAADRLHLSQPALSRRVEKLEAALEMRLLERTTRKVELTEAGRQFLNHAVVILEELELARASMVARASRAKQLVTVACVPSVANHVLPDILRLYAQTHPGVRIRIIDESAGKVLDAVMEGEADIGISFLGAQNAEVDFIPIRSEPYVLAVRRDHPLAAAAAARWDSLEAERLIAVSLNSGNRILIENVLAGLPRRPTIHYEANHVAGALGLVSAGLGVAVLPGLALANNAYPALVGIPMRDPELSRTLGLVTRAGTRLSQPASALHDLILRKIGE</sequence>
<dbReference type="Pfam" id="PF03466">
    <property type="entry name" value="LysR_substrate"/>
    <property type="match status" value="1"/>
</dbReference>
<dbReference type="CDD" id="cd08440">
    <property type="entry name" value="PBP2_LTTR_like_4"/>
    <property type="match status" value="1"/>
</dbReference>
<dbReference type="PANTHER" id="PTHR30419:SF8">
    <property type="entry name" value="NITROGEN ASSIMILATION TRANSCRIPTIONAL ACTIVATOR-RELATED"/>
    <property type="match status" value="1"/>
</dbReference>
<evidence type="ECO:0000256" key="2">
    <source>
        <dbReference type="ARBA" id="ARBA00023015"/>
    </source>
</evidence>
<evidence type="ECO:0000313" key="7">
    <source>
        <dbReference type="Proteomes" id="UP000197153"/>
    </source>
</evidence>
<dbReference type="InterPro" id="IPR036390">
    <property type="entry name" value="WH_DNA-bd_sf"/>
</dbReference>
<gene>
    <name evidence="6" type="ORF">Y958_25435</name>
</gene>
<evidence type="ECO:0000256" key="4">
    <source>
        <dbReference type="ARBA" id="ARBA00023163"/>
    </source>
</evidence>
<dbReference type="Proteomes" id="UP000197153">
    <property type="component" value="Chromosome 3"/>
</dbReference>
<protein>
    <submittedName>
        <fullName evidence="6">LysR family transcriptional regulator</fullName>
    </submittedName>
</protein>
<dbReference type="KEGG" id="nao:Y958_25435"/>
<dbReference type="GO" id="GO:0005829">
    <property type="term" value="C:cytosol"/>
    <property type="evidence" value="ECO:0007669"/>
    <property type="project" value="TreeGrafter"/>
</dbReference>
<dbReference type="InterPro" id="IPR005119">
    <property type="entry name" value="LysR_subst-bd"/>
</dbReference>
<dbReference type="InterPro" id="IPR050950">
    <property type="entry name" value="HTH-type_LysR_regulators"/>
</dbReference>
<dbReference type="Pfam" id="PF00126">
    <property type="entry name" value="HTH_1"/>
    <property type="match status" value="1"/>
</dbReference>
<dbReference type="SUPFAM" id="SSF46785">
    <property type="entry name" value="Winged helix' DNA-binding domain"/>
    <property type="match status" value="1"/>
</dbReference>
<name>A0A248K1E4_9PROT</name>
<dbReference type="FunFam" id="1.10.10.10:FF:000001">
    <property type="entry name" value="LysR family transcriptional regulator"/>
    <property type="match status" value="1"/>
</dbReference>
<evidence type="ECO:0000256" key="1">
    <source>
        <dbReference type="ARBA" id="ARBA00009437"/>
    </source>
</evidence>
<dbReference type="SUPFAM" id="SSF53850">
    <property type="entry name" value="Periplasmic binding protein-like II"/>
    <property type="match status" value="1"/>
</dbReference>
<comment type="similarity">
    <text evidence="1">Belongs to the LysR transcriptional regulatory family.</text>
</comment>
<keyword evidence="7" id="KW-1185">Reference proteome</keyword>
<dbReference type="AlphaFoldDB" id="A0A248K1E4"/>
<proteinExistence type="inferred from homology"/>
<keyword evidence="2" id="KW-0805">Transcription regulation</keyword>
<feature type="domain" description="HTH lysR-type" evidence="5">
    <location>
        <begin position="12"/>
        <end position="62"/>
    </location>
</feature>
<dbReference type="Gene3D" id="3.40.190.290">
    <property type="match status" value="1"/>
</dbReference>
<keyword evidence="3" id="KW-0238">DNA-binding</keyword>
<dbReference type="InterPro" id="IPR036388">
    <property type="entry name" value="WH-like_DNA-bd_sf"/>
</dbReference>
<evidence type="ECO:0000256" key="3">
    <source>
        <dbReference type="ARBA" id="ARBA00023125"/>
    </source>
</evidence>
<evidence type="ECO:0000313" key="6">
    <source>
        <dbReference type="EMBL" id="ASG24254.1"/>
    </source>
</evidence>
<dbReference type="RefSeq" id="WP_088874692.1">
    <property type="nucleotide sequence ID" value="NZ_CP022112.1"/>
</dbReference>
<dbReference type="EMBL" id="CP022112">
    <property type="protein sequence ID" value="ASG24254.1"/>
    <property type="molecule type" value="Genomic_DNA"/>
</dbReference>
<dbReference type="PANTHER" id="PTHR30419">
    <property type="entry name" value="HTH-TYPE TRANSCRIPTIONAL REGULATOR YBHD"/>
    <property type="match status" value="1"/>
</dbReference>
<evidence type="ECO:0000259" key="5">
    <source>
        <dbReference type="PROSITE" id="PS50931"/>
    </source>
</evidence>
<dbReference type="GO" id="GO:0003700">
    <property type="term" value="F:DNA-binding transcription factor activity"/>
    <property type="evidence" value="ECO:0007669"/>
    <property type="project" value="InterPro"/>
</dbReference>
<dbReference type="PRINTS" id="PR00039">
    <property type="entry name" value="HTHLYSR"/>
</dbReference>
<dbReference type="GO" id="GO:0003677">
    <property type="term" value="F:DNA binding"/>
    <property type="evidence" value="ECO:0007669"/>
    <property type="project" value="UniProtKB-KW"/>
</dbReference>
<reference evidence="6 7" key="1">
    <citation type="submission" date="2017-06" db="EMBL/GenBank/DDBJ databases">
        <title>Complete genome sequence of Nitrospirillum amazonense strain CBAmC, an endophytic nitrogen-fixing and plant growth-promoting bacterium, isolated from sugarcane.</title>
        <authorList>
            <person name="Schwab S."/>
            <person name="dos Santos Teixeira K.R."/>
            <person name="Simoes Araujo J.L."/>
            <person name="Soares Vidal M."/>
            <person name="Borges de Freitas H.R."/>
            <person name="Rivello Crivelaro A.L."/>
            <person name="Bueno de Camargo Nunes A."/>
            <person name="dos Santos C.M."/>
            <person name="Palmeira da Silva Rosa D."/>
            <person name="da Silva Padilha D."/>
            <person name="da Silva E."/>
            <person name="Araujo Terra L."/>
            <person name="Soares Mendes V."/>
            <person name="Farinelli L."/>
            <person name="Magalhaes Cruz L."/>
            <person name="Baldani J.I."/>
        </authorList>
    </citation>
    <scope>NUCLEOTIDE SEQUENCE [LARGE SCALE GENOMIC DNA]</scope>
    <source>
        <strain evidence="6 7">CBAmC</strain>
    </source>
</reference>
<dbReference type="Gene3D" id="1.10.10.10">
    <property type="entry name" value="Winged helix-like DNA-binding domain superfamily/Winged helix DNA-binding domain"/>
    <property type="match status" value="1"/>
</dbReference>
<accession>A0A248K1E4</accession>
<organism evidence="6 7">
    <name type="scientific">Nitrospirillum viridazoti CBAmc</name>
    <dbReference type="NCBI Taxonomy" id="1441467"/>
    <lineage>
        <taxon>Bacteria</taxon>
        <taxon>Pseudomonadati</taxon>
        <taxon>Pseudomonadota</taxon>
        <taxon>Alphaproteobacteria</taxon>
        <taxon>Rhodospirillales</taxon>
        <taxon>Azospirillaceae</taxon>
        <taxon>Nitrospirillum</taxon>
        <taxon>Nitrospirillum viridazoti</taxon>
    </lineage>
</organism>
<dbReference type="PROSITE" id="PS50931">
    <property type="entry name" value="HTH_LYSR"/>
    <property type="match status" value="1"/>
</dbReference>